<keyword evidence="12" id="KW-1185">Reference proteome</keyword>
<dbReference type="FunFam" id="1.10.510.10:FF:000571">
    <property type="entry name" value="Maternal embryonic leucine zipper kinase"/>
    <property type="match status" value="1"/>
</dbReference>
<feature type="binding site" evidence="7">
    <location>
        <begin position="63"/>
        <end position="65"/>
    </location>
    <ligand>
        <name>ATP</name>
        <dbReference type="ChEBI" id="CHEBI:30616"/>
    </ligand>
</feature>
<dbReference type="CDD" id="cd14003">
    <property type="entry name" value="STKc_AMPK-like"/>
    <property type="match status" value="1"/>
</dbReference>
<sequence length="369" mass="41031">MVHLFKDKKTGELVAIKLLERTERRNTYLEGELLNHRLLNYHPHVVQFREVFLTSEHICIVMEYASAGCLFDYVTRHGRLRETEARWFFQQLVLALDYCHRCGVVNRDVKLENTLLHPTPGLALPLVKICDFGYSKSAFESLPKTRVGTVPYMAPEVVTAAEGAPYDGAAADAWSCGVMLYAMLFGAYPFDEPRGAAAVPGAPQQDPGSRERAMLKRIVRVEWSVPPAGAVSDACRDLLCRLLVGDPRLRLSMAQIQQHPWFLANLPAGAASMNDKFLAGPDPEGVQSEDDIRSVLDAAVLQPAINRQWIASITTTTNNNNNKNNNNNSNNSNTINNNNNNNNSNIDARHTDRRVRSSTSSSTGQQQGR</sequence>
<keyword evidence="2" id="KW-0808">Transferase</keyword>
<dbReference type="PROSITE" id="PS50011">
    <property type="entry name" value="PROTEIN_KINASE_DOM"/>
    <property type="match status" value="1"/>
</dbReference>
<evidence type="ECO:0000256" key="6">
    <source>
        <dbReference type="PIRSR" id="PIRSR630616-1"/>
    </source>
</evidence>
<comment type="caution">
    <text evidence="11">The sequence shown here is derived from an EMBL/GenBank/DDBJ whole genome shotgun (WGS) entry which is preliminary data.</text>
</comment>
<organism evidence="11 12">
    <name type="scientific">Gonium pectorale</name>
    <name type="common">Green alga</name>
    <dbReference type="NCBI Taxonomy" id="33097"/>
    <lineage>
        <taxon>Eukaryota</taxon>
        <taxon>Viridiplantae</taxon>
        <taxon>Chlorophyta</taxon>
        <taxon>core chlorophytes</taxon>
        <taxon>Chlorophyceae</taxon>
        <taxon>CS clade</taxon>
        <taxon>Chlamydomonadales</taxon>
        <taxon>Volvocaceae</taxon>
        <taxon>Gonium</taxon>
    </lineage>
</organism>
<feature type="region of interest" description="Disordered" evidence="9">
    <location>
        <begin position="316"/>
        <end position="369"/>
    </location>
</feature>
<feature type="active site" description="Proton acceptor" evidence="6">
    <location>
        <position position="108"/>
    </location>
</feature>
<dbReference type="SMART" id="SM00220">
    <property type="entry name" value="S_TKc"/>
    <property type="match status" value="1"/>
</dbReference>
<keyword evidence="5 7" id="KW-0067">ATP-binding</keyword>
<feature type="binding site" evidence="7">
    <location>
        <position position="131"/>
    </location>
    <ligand>
        <name>ATP</name>
        <dbReference type="ChEBI" id="CHEBI:30616"/>
    </ligand>
</feature>
<dbReference type="SUPFAM" id="SSF56112">
    <property type="entry name" value="Protein kinase-like (PK-like)"/>
    <property type="match status" value="1"/>
</dbReference>
<evidence type="ECO:0000256" key="2">
    <source>
        <dbReference type="ARBA" id="ARBA00022679"/>
    </source>
</evidence>
<evidence type="ECO:0000256" key="9">
    <source>
        <dbReference type="SAM" id="MobiDB-lite"/>
    </source>
</evidence>
<accession>A0A150G5L3</accession>
<keyword evidence="3 7" id="KW-0547">Nucleotide-binding</keyword>
<dbReference type="STRING" id="33097.A0A150G5L3"/>
<feature type="binding site" evidence="7">
    <location>
        <position position="17"/>
    </location>
    <ligand>
        <name>ATP</name>
        <dbReference type="ChEBI" id="CHEBI:30616"/>
    </ligand>
</feature>
<protein>
    <recommendedName>
        <fullName evidence="10">Protein kinase domain-containing protein</fullName>
    </recommendedName>
</protein>
<feature type="cross-link" description="Glycyl lysine isopeptide (Lys-Gly) (interchain with G-Cter in SUMO2)" evidence="8">
    <location>
        <position position="110"/>
    </location>
</feature>
<evidence type="ECO:0000259" key="10">
    <source>
        <dbReference type="PROSITE" id="PS50011"/>
    </source>
</evidence>
<feature type="compositionally biased region" description="Low complexity" evidence="9">
    <location>
        <begin position="357"/>
        <end position="369"/>
    </location>
</feature>
<feature type="compositionally biased region" description="Low complexity" evidence="9">
    <location>
        <begin position="316"/>
        <end position="346"/>
    </location>
</feature>
<dbReference type="InterPro" id="IPR030616">
    <property type="entry name" value="Aur-like"/>
</dbReference>
<dbReference type="GO" id="GO:0004674">
    <property type="term" value="F:protein serine/threonine kinase activity"/>
    <property type="evidence" value="ECO:0007669"/>
    <property type="project" value="UniProtKB-KW"/>
</dbReference>
<dbReference type="Gene3D" id="1.10.510.10">
    <property type="entry name" value="Transferase(Phosphotransferase) domain 1"/>
    <property type="match status" value="1"/>
</dbReference>
<evidence type="ECO:0000313" key="11">
    <source>
        <dbReference type="EMBL" id="KXZ44825.1"/>
    </source>
</evidence>
<gene>
    <name evidence="11" type="ORF">GPECTOR_61g778</name>
</gene>
<evidence type="ECO:0000256" key="7">
    <source>
        <dbReference type="PIRSR" id="PIRSR630616-2"/>
    </source>
</evidence>
<dbReference type="Pfam" id="PF00069">
    <property type="entry name" value="Pkinase"/>
    <property type="match status" value="1"/>
</dbReference>
<name>A0A150G5L3_GONPE</name>
<reference evidence="12" key="1">
    <citation type="journal article" date="2016" name="Nat. Commun.">
        <title>The Gonium pectorale genome demonstrates co-option of cell cycle regulation during the evolution of multicellularity.</title>
        <authorList>
            <person name="Hanschen E.R."/>
            <person name="Marriage T.N."/>
            <person name="Ferris P.J."/>
            <person name="Hamaji T."/>
            <person name="Toyoda A."/>
            <person name="Fujiyama A."/>
            <person name="Neme R."/>
            <person name="Noguchi H."/>
            <person name="Minakuchi Y."/>
            <person name="Suzuki M."/>
            <person name="Kawai-Toyooka H."/>
            <person name="Smith D.R."/>
            <person name="Sparks H."/>
            <person name="Anderson J."/>
            <person name="Bakaric R."/>
            <person name="Luria V."/>
            <person name="Karger A."/>
            <person name="Kirschner M.W."/>
            <person name="Durand P.M."/>
            <person name="Michod R.E."/>
            <person name="Nozaki H."/>
            <person name="Olson B.J."/>
        </authorList>
    </citation>
    <scope>NUCLEOTIDE SEQUENCE [LARGE SCALE GENOMIC DNA]</scope>
    <source>
        <strain evidence="12">NIES-2863</strain>
    </source>
</reference>
<evidence type="ECO:0000256" key="3">
    <source>
        <dbReference type="ARBA" id="ARBA00022741"/>
    </source>
</evidence>
<evidence type="ECO:0000256" key="1">
    <source>
        <dbReference type="ARBA" id="ARBA00022527"/>
    </source>
</evidence>
<dbReference type="PANTHER" id="PTHR24350">
    <property type="entry name" value="SERINE/THREONINE-PROTEIN KINASE IAL-RELATED"/>
    <property type="match status" value="1"/>
</dbReference>
<dbReference type="EMBL" id="LSYV01000062">
    <property type="protein sequence ID" value="KXZ44825.1"/>
    <property type="molecule type" value="Genomic_DNA"/>
</dbReference>
<feature type="binding site" evidence="7">
    <location>
        <begin position="112"/>
        <end position="113"/>
    </location>
    <ligand>
        <name>ATP</name>
        <dbReference type="ChEBI" id="CHEBI:30616"/>
    </ligand>
</feature>
<dbReference type="AlphaFoldDB" id="A0A150G5L3"/>
<keyword evidence="4" id="KW-0418">Kinase</keyword>
<evidence type="ECO:0000313" key="12">
    <source>
        <dbReference type="Proteomes" id="UP000075714"/>
    </source>
</evidence>
<dbReference type="Proteomes" id="UP000075714">
    <property type="component" value="Unassembled WGS sequence"/>
</dbReference>
<dbReference type="InterPro" id="IPR011009">
    <property type="entry name" value="Kinase-like_dom_sf"/>
</dbReference>
<evidence type="ECO:0000256" key="4">
    <source>
        <dbReference type="ARBA" id="ARBA00022777"/>
    </source>
</evidence>
<feature type="domain" description="Protein kinase" evidence="10">
    <location>
        <begin position="1"/>
        <end position="262"/>
    </location>
</feature>
<proteinExistence type="predicted"/>
<dbReference type="OrthoDB" id="193931at2759"/>
<dbReference type="InterPro" id="IPR000719">
    <property type="entry name" value="Prot_kinase_dom"/>
</dbReference>
<keyword evidence="1" id="KW-0723">Serine/threonine-protein kinase</keyword>
<evidence type="ECO:0000256" key="5">
    <source>
        <dbReference type="ARBA" id="ARBA00022840"/>
    </source>
</evidence>
<dbReference type="GO" id="GO:0005524">
    <property type="term" value="F:ATP binding"/>
    <property type="evidence" value="ECO:0007669"/>
    <property type="project" value="UniProtKB-KW"/>
</dbReference>
<evidence type="ECO:0000256" key="8">
    <source>
        <dbReference type="PIRSR" id="PIRSR630616-3"/>
    </source>
</evidence>